<evidence type="ECO:0000313" key="1">
    <source>
        <dbReference type="EMBL" id="AUJ32633.1"/>
    </source>
</evidence>
<reference evidence="1 2" key="1">
    <citation type="submission" date="2016-11" db="EMBL/GenBank/DDBJ databases">
        <title>Interaction between Lactobacillus species and yeast in water kefir.</title>
        <authorList>
            <person name="Behr J."/>
            <person name="Xu D."/>
            <person name="Vogel R.F."/>
        </authorList>
    </citation>
    <scope>NUCLEOTIDE SEQUENCE [LARGE SCALE GENOMIC DNA]</scope>
    <source>
        <strain evidence="1 2">TMW 1.1827</strain>
    </source>
</reference>
<dbReference type="Proteomes" id="UP000324497">
    <property type="component" value="Chromosome"/>
</dbReference>
<protein>
    <submittedName>
        <fullName evidence="1">Uncharacterized protein</fullName>
    </submittedName>
</protein>
<name>A0A3S6QX48_9LACO</name>
<organism evidence="1 2">
    <name type="scientific">Liquorilactobacillus nagelii</name>
    <dbReference type="NCBI Taxonomy" id="82688"/>
    <lineage>
        <taxon>Bacteria</taxon>
        <taxon>Bacillati</taxon>
        <taxon>Bacillota</taxon>
        <taxon>Bacilli</taxon>
        <taxon>Lactobacillales</taxon>
        <taxon>Lactobacillaceae</taxon>
        <taxon>Liquorilactobacillus</taxon>
    </lineage>
</organism>
<evidence type="ECO:0000313" key="2">
    <source>
        <dbReference type="Proteomes" id="UP000324497"/>
    </source>
</evidence>
<keyword evidence="2" id="KW-1185">Reference proteome</keyword>
<accession>A0A3S6QX48</accession>
<dbReference type="GeneID" id="78520776"/>
<dbReference type="RefSeq" id="WP_057884704.1">
    <property type="nucleotide sequence ID" value="NZ_CP018180.1"/>
</dbReference>
<sequence length="128" mass="14736">MNSIIYPPLVEQAVTELAAGEPITAAYQAQVYRALVKDQIIDEFGNPTQQALQQGWVTEVVEKSDLTWREFIELYPVFGNFAQDFKKFDGFWEVTLEFKNFLIHELKGAAFTEIEKQQIQDFLGGRLE</sequence>
<dbReference type="EMBL" id="CP018180">
    <property type="protein sequence ID" value="AUJ32633.1"/>
    <property type="molecule type" value="Genomic_DNA"/>
</dbReference>
<dbReference type="KEGG" id="lng:BSQ50_08860"/>
<proteinExistence type="predicted"/>
<gene>
    <name evidence="1" type="ORF">BSQ50_08860</name>
</gene>
<dbReference type="AlphaFoldDB" id="A0A3S6QX48"/>